<feature type="transmembrane region" description="Helical" evidence="1">
    <location>
        <begin position="6"/>
        <end position="25"/>
    </location>
</feature>
<keyword evidence="1" id="KW-1133">Transmembrane helix</keyword>
<evidence type="ECO:0000313" key="2">
    <source>
        <dbReference type="EMBL" id="KGA98056.1"/>
    </source>
</evidence>
<reference evidence="2 4" key="1">
    <citation type="journal article" date="2014" name="Genome Announc.">
        <title>Draft Genome Sequence of Bacillus alcalophilus AV1934, a Classic Alkaliphile Isolated from Human Feces in 1934.</title>
        <authorList>
            <person name="Attie O."/>
            <person name="Jayaprakash A."/>
            <person name="Shah H."/>
            <person name="Paulsen I.T."/>
            <person name="Morino M."/>
            <person name="Takahashi Y."/>
            <person name="Narumi I."/>
            <person name="Sachidanandam R."/>
            <person name="Satoh K."/>
            <person name="Ito M."/>
            <person name="Krulwich T.A."/>
        </authorList>
    </citation>
    <scope>NUCLEOTIDE SEQUENCE [LARGE SCALE GENOMIC DNA]</scope>
    <source>
        <strain evidence="2 4">AV1934</strain>
    </source>
</reference>
<accession>A0A094WMG8</accession>
<dbReference type="OrthoDB" id="2941429at2"/>
<dbReference type="AlphaFoldDB" id="A0A094WMG8"/>
<evidence type="ECO:0000313" key="4">
    <source>
        <dbReference type="Proteomes" id="UP000002754"/>
    </source>
</evidence>
<keyword evidence="1" id="KW-0812">Transmembrane</keyword>
<protein>
    <submittedName>
        <fullName evidence="2">Uncharacterized protein</fullName>
    </submittedName>
</protein>
<keyword evidence="1" id="KW-0472">Membrane</keyword>
<proteinExistence type="predicted"/>
<dbReference type="Proteomes" id="UP000297014">
    <property type="component" value="Unassembled WGS sequence"/>
</dbReference>
<dbReference type="RefSeq" id="WP_003322911.1">
    <property type="nucleotide sequence ID" value="NZ_ALPT02000016.1"/>
</dbReference>
<evidence type="ECO:0000256" key="1">
    <source>
        <dbReference type="SAM" id="Phobius"/>
    </source>
</evidence>
<evidence type="ECO:0000313" key="5">
    <source>
        <dbReference type="Proteomes" id="UP000297014"/>
    </source>
</evidence>
<comment type="caution">
    <text evidence="2">The sequence shown here is derived from an EMBL/GenBank/DDBJ whole genome shotgun (WGS) entry which is preliminary data.</text>
</comment>
<sequence length="90" mass="10873">MFEVIIDTWSFWCSVLLTIWLVAAYTKAELFRFEYAHKTYLFSRKLNFLTKEIELLPINSCIQRFYRPKIPCYYDHSNDDEDSSLINFAK</sequence>
<dbReference type="Proteomes" id="UP000002754">
    <property type="component" value="Unassembled WGS sequence"/>
</dbReference>
<dbReference type="STRING" id="1218173.BALCAV_0206535"/>
<keyword evidence="4" id="KW-1185">Reference proteome</keyword>
<organism evidence="2 4">
    <name type="scientific">Alkalihalobacillus alcalophilus ATCC 27647 = CGMCC 1.3604</name>
    <dbReference type="NCBI Taxonomy" id="1218173"/>
    <lineage>
        <taxon>Bacteria</taxon>
        <taxon>Bacillati</taxon>
        <taxon>Bacillota</taxon>
        <taxon>Bacilli</taxon>
        <taxon>Bacillales</taxon>
        <taxon>Bacillaceae</taxon>
        <taxon>Alkalihalobacillus</taxon>
    </lineage>
</organism>
<evidence type="ECO:0000313" key="3">
    <source>
        <dbReference type="EMBL" id="THG88316.1"/>
    </source>
</evidence>
<reference evidence="3 5" key="2">
    <citation type="submission" date="2014-01" db="EMBL/GenBank/DDBJ databases">
        <title>Draft genome sequencing of Bacillus alcalophilus CGMCC 1.3604.</title>
        <authorList>
            <person name="Yang J."/>
            <person name="Diao L."/>
            <person name="Yang S."/>
        </authorList>
    </citation>
    <scope>NUCLEOTIDE SEQUENCE [LARGE SCALE GENOMIC DNA]</scope>
    <source>
        <strain evidence="3 5">CGMCC 1.3604</strain>
    </source>
</reference>
<gene>
    <name evidence="3" type="ORF">AJ85_07145</name>
    <name evidence="2" type="ORF">BALCAV_0206535</name>
</gene>
<name>A0A094WMG8_ALKAL</name>
<dbReference type="EMBL" id="JALP01000397">
    <property type="protein sequence ID" value="THG88316.1"/>
    <property type="molecule type" value="Genomic_DNA"/>
</dbReference>
<dbReference type="EMBL" id="ALPT02000016">
    <property type="protein sequence ID" value="KGA98056.1"/>
    <property type="molecule type" value="Genomic_DNA"/>
</dbReference>